<feature type="region of interest" description="Disordered" evidence="1">
    <location>
        <begin position="1"/>
        <end position="37"/>
    </location>
</feature>
<evidence type="ECO:0000313" key="3">
    <source>
        <dbReference type="EMBL" id="MFC5365694.1"/>
    </source>
</evidence>
<accession>A0ABD5R6V4</accession>
<reference evidence="3 4" key="1">
    <citation type="journal article" date="2019" name="Int. J. Syst. Evol. Microbiol.">
        <title>The Global Catalogue of Microorganisms (GCM) 10K type strain sequencing project: providing services to taxonomists for standard genome sequencing and annotation.</title>
        <authorList>
            <consortium name="The Broad Institute Genomics Platform"/>
            <consortium name="The Broad Institute Genome Sequencing Center for Infectious Disease"/>
            <person name="Wu L."/>
            <person name="Ma J."/>
        </authorList>
    </citation>
    <scope>NUCLEOTIDE SEQUENCE [LARGE SCALE GENOMIC DNA]</scope>
    <source>
        <strain evidence="3 4">CGMCC 1.12237</strain>
    </source>
</reference>
<dbReference type="Pfam" id="PF03551">
    <property type="entry name" value="PadR"/>
    <property type="match status" value="1"/>
</dbReference>
<dbReference type="InterPro" id="IPR036388">
    <property type="entry name" value="WH-like_DNA-bd_sf"/>
</dbReference>
<protein>
    <submittedName>
        <fullName evidence="3">Helix-turn-helix transcriptional regulator</fullName>
    </submittedName>
</protein>
<feature type="compositionally biased region" description="Basic and acidic residues" evidence="1">
    <location>
        <begin position="14"/>
        <end position="23"/>
    </location>
</feature>
<dbReference type="Gene3D" id="1.10.10.10">
    <property type="entry name" value="Winged helix-like DNA-binding domain superfamily/Winged helix DNA-binding domain"/>
    <property type="match status" value="1"/>
</dbReference>
<evidence type="ECO:0000256" key="1">
    <source>
        <dbReference type="SAM" id="MobiDB-lite"/>
    </source>
</evidence>
<dbReference type="AlphaFoldDB" id="A0ABD5R6V4"/>
<name>A0ABD5R6V4_9EURY</name>
<dbReference type="SUPFAM" id="SSF46785">
    <property type="entry name" value="Winged helix' DNA-binding domain"/>
    <property type="match status" value="1"/>
</dbReference>
<dbReference type="EMBL" id="JBHSKX010000001">
    <property type="protein sequence ID" value="MFC5365694.1"/>
    <property type="molecule type" value="Genomic_DNA"/>
</dbReference>
<feature type="domain" description="Transcription regulator PadR N-terminal" evidence="2">
    <location>
        <begin position="62"/>
        <end position="122"/>
    </location>
</feature>
<organism evidence="3 4">
    <name type="scientific">Salinirubrum litoreum</name>
    <dbReference type="NCBI Taxonomy" id="1126234"/>
    <lineage>
        <taxon>Archaea</taxon>
        <taxon>Methanobacteriati</taxon>
        <taxon>Methanobacteriota</taxon>
        <taxon>Stenosarchaea group</taxon>
        <taxon>Halobacteria</taxon>
        <taxon>Halobacteriales</taxon>
        <taxon>Haloferacaceae</taxon>
        <taxon>Salinirubrum</taxon>
    </lineage>
</organism>
<dbReference type="InterPro" id="IPR005149">
    <property type="entry name" value="Tscrpt_reg_PadR_N"/>
</dbReference>
<evidence type="ECO:0000259" key="2">
    <source>
        <dbReference type="Pfam" id="PF03551"/>
    </source>
</evidence>
<dbReference type="RefSeq" id="WP_227229023.1">
    <property type="nucleotide sequence ID" value="NZ_JAJCVJ010000001.1"/>
</dbReference>
<dbReference type="InterPro" id="IPR036390">
    <property type="entry name" value="WH_DNA-bd_sf"/>
</dbReference>
<dbReference type="Proteomes" id="UP001596201">
    <property type="component" value="Unassembled WGS sequence"/>
</dbReference>
<gene>
    <name evidence="3" type="ORF">ACFPJ5_02000</name>
</gene>
<evidence type="ECO:0000313" key="4">
    <source>
        <dbReference type="Proteomes" id="UP001596201"/>
    </source>
</evidence>
<sequence>MTPGLSRRLHRQTRRGDSARADPETQADPPDDDTARTRWRDLSGFQRDCLEAIATLDERPGHPPTGVRLIEFLGASYDAAVNRSRVYQNLDRLVADDLVVKGDIDRRTNGYSLSPTGRRVLDAGASALADAVDGDRRDP</sequence>
<proteinExistence type="predicted"/>
<comment type="caution">
    <text evidence="3">The sequence shown here is derived from an EMBL/GenBank/DDBJ whole genome shotgun (WGS) entry which is preliminary data.</text>
</comment>
<keyword evidence="4" id="KW-1185">Reference proteome</keyword>